<evidence type="ECO:0000313" key="1">
    <source>
        <dbReference type="EMBL" id="MFC5639652.1"/>
    </source>
</evidence>
<keyword evidence="2" id="KW-1185">Reference proteome</keyword>
<comment type="caution">
    <text evidence="1">The sequence shown here is derived from an EMBL/GenBank/DDBJ whole genome shotgun (WGS) entry which is preliminary data.</text>
</comment>
<protein>
    <recommendedName>
        <fullName evidence="3">DUF1508 domain-containing protein</fullName>
    </recommendedName>
</protein>
<reference evidence="2" key="1">
    <citation type="journal article" date="2019" name="Int. J. Syst. Evol. Microbiol.">
        <title>The Global Catalogue of Microorganisms (GCM) 10K type strain sequencing project: providing services to taxonomists for standard genome sequencing and annotation.</title>
        <authorList>
            <consortium name="The Broad Institute Genomics Platform"/>
            <consortium name="The Broad Institute Genome Sequencing Center for Infectious Disease"/>
            <person name="Wu L."/>
            <person name="Ma J."/>
        </authorList>
    </citation>
    <scope>NUCLEOTIDE SEQUENCE [LARGE SCALE GENOMIC DNA]</scope>
    <source>
        <strain evidence="2">CGMCC 4.7248</strain>
    </source>
</reference>
<organism evidence="1 2">
    <name type="scientific">Streptomyces bullii</name>
    <dbReference type="NCBI Taxonomy" id="349910"/>
    <lineage>
        <taxon>Bacteria</taxon>
        <taxon>Bacillati</taxon>
        <taxon>Actinomycetota</taxon>
        <taxon>Actinomycetes</taxon>
        <taxon>Kitasatosporales</taxon>
        <taxon>Streptomycetaceae</taxon>
        <taxon>Streptomyces</taxon>
    </lineage>
</organism>
<accession>A0ABW0V235</accession>
<dbReference type="EMBL" id="JBHSNY010000029">
    <property type="protein sequence ID" value="MFC5639652.1"/>
    <property type="molecule type" value="Genomic_DNA"/>
</dbReference>
<sequence length="62" mass="6771">MSFTWRYVVRPDGSFIRFGNLNGSLDNVSDKELARRSGTKMISQPGPAPAAAETFCCTGMAR</sequence>
<name>A0ABW0V235_9ACTN</name>
<dbReference type="RefSeq" id="WP_381031822.1">
    <property type="nucleotide sequence ID" value="NZ_JBHSNY010000029.1"/>
</dbReference>
<evidence type="ECO:0000313" key="2">
    <source>
        <dbReference type="Proteomes" id="UP001596154"/>
    </source>
</evidence>
<evidence type="ECO:0008006" key="3">
    <source>
        <dbReference type="Google" id="ProtNLM"/>
    </source>
</evidence>
<proteinExistence type="predicted"/>
<gene>
    <name evidence="1" type="ORF">ACFPZJ_39305</name>
</gene>
<dbReference type="Proteomes" id="UP001596154">
    <property type="component" value="Unassembled WGS sequence"/>
</dbReference>